<feature type="transmembrane region" description="Helical" evidence="1">
    <location>
        <begin position="6"/>
        <end position="28"/>
    </location>
</feature>
<feature type="transmembrane region" description="Helical" evidence="1">
    <location>
        <begin position="98"/>
        <end position="117"/>
    </location>
</feature>
<keyword evidence="1" id="KW-0472">Membrane</keyword>
<sequence>MSYENLMVAHLVTVVPCIFLGLVIFALPKGNRLHRTIGRAYVILMLLTSILSLFMKARAGPQLMGHFGFIHLFSVLTVVSLPAAVFAARAGEIKTHKYMMMLAYMGAIGFAGLLTLLPDRYFHRILFSN</sequence>
<dbReference type="InterPro" id="IPR018750">
    <property type="entry name" value="DUF2306_membrane"/>
</dbReference>
<evidence type="ECO:0000256" key="1">
    <source>
        <dbReference type="SAM" id="Phobius"/>
    </source>
</evidence>
<gene>
    <name evidence="2" type="ORF">CA85_52610</name>
</gene>
<evidence type="ECO:0000313" key="2">
    <source>
        <dbReference type="EMBL" id="TWT51487.1"/>
    </source>
</evidence>
<keyword evidence="3" id="KW-1185">Reference proteome</keyword>
<reference evidence="2 3" key="1">
    <citation type="submission" date="2019-02" db="EMBL/GenBank/DDBJ databases">
        <title>Deep-cultivation of Planctomycetes and their phenomic and genomic characterization uncovers novel biology.</title>
        <authorList>
            <person name="Wiegand S."/>
            <person name="Jogler M."/>
            <person name="Boedeker C."/>
            <person name="Pinto D."/>
            <person name="Vollmers J."/>
            <person name="Rivas-Marin E."/>
            <person name="Kohn T."/>
            <person name="Peeters S.H."/>
            <person name="Heuer A."/>
            <person name="Rast P."/>
            <person name="Oberbeckmann S."/>
            <person name="Bunk B."/>
            <person name="Jeske O."/>
            <person name="Meyerdierks A."/>
            <person name="Storesund J.E."/>
            <person name="Kallscheuer N."/>
            <person name="Luecker S."/>
            <person name="Lage O.M."/>
            <person name="Pohl T."/>
            <person name="Merkel B.J."/>
            <person name="Hornburger P."/>
            <person name="Mueller R.-W."/>
            <person name="Bruemmer F."/>
            <person name="Labrenz M."/>
            <person name="Spormann A.M."/>
            <person name="Op Den Camp H."/>
            <person name="Overmann J."/>
            <person name="Amann R."/>
            <person name="Jetten M.S.M."/>
            <person name="Mascher T."/>
            <person name="Medema M.H."/>
            <person name="Devos D.P."/>
            <person name="Kaster A.-K."/>
            <person name="Ovreas L."/>
            <person name="Rohde M."/>
            <person name="Galperin M.Y."/>
            <person name="Jogler C."/>
        </authorList>
    </citation>
    <scope>NUCLEOTIDE SEQUENCE [LARGE SCALE GENOMIC DNA]</scope>
    <source>
        <strain evidence="2 3">CA85</strain>
    </source>
</reference>
<feature type="transmembrane region" description="Helical" evidence="1">
    <location>
        <begin position="63"/>
        <end position="86"/>
    </location>
</feature>
<evidence type="ECO:0000313" key="3">
    <source>
        <dbReference type="Proteomes" id="UP000318053"/>
    </source>
</evidence>
<dbReference type="OrthoDB" id="9815686at2"/>
<keyword evidence="1" id="KW-0812">Transmembrane</keyword>
<comment type="caution">
    <text evidence="2">The sequence shown here is derived from an EMBL/GenBank/DDBJ whole genome shotgun (WGS) entry which is preliminary data.</text>
</comment>
<dbReference type="AlphaFoldDB" id="A0A5C5WLI5"/>
<protein>
    <recommendedName>
        <fullName evidence="4">DUF2306 domain-containing protein</fullName>
    </recommendedName>
</protein>
<dbReference type="RefSeq" id="WP_146394357.1">
    <property type="nucleotide sequence ID" value="NZ_SJPK01000050.1"/>
</dbReference>
<keyword evidence="1" id="KW-1133">Transmembrane helix</keyword>
<dbReference type="Pfam" id="PF10067">
    <property type="entry name" value="DUF2306"/>
    <property type="match status" value="1"/>
</dbReference>
<evidence type="ECO:0008006" key="4">
    <source>
        <dbReference type="Google" id="ProtNLM"/>
    </source>
</evidence>
<feature type="transmembrane region" description="Helical" evidence="1">
    <location>
        <begin position="40"/>
        <end position="57"/>
    </location>
</feature>
<accession>A0A5C5WLI5</accession>
<proteinExistence type="predicted"/>
<dbReference type="EMBL" id="SJPK01000050">
    <property type="protein sequence ID" value="TWT51487.1"/>
    <property type="molecule type" value="Genomic_DNA"/>
</dbReference>
<organism evidence="2 3">
    <name type="scientific">Allorhodopirellula solitaria</name>
    <dbReference type="NCBI Taxonomy" id="2527987"/>
    <lineage>
        <taxon>Bacteria</taxon>
        <taxon>Pseudomonadati</taxon>
        <taxon>Planctomycetota</taxon>
        <taxon>Planctomycetia</taxon>
        <taxon>Pirellulales</taxon>
        <taxon>Pirellulaceae</taxon>
        <taxon>Allorhodopirellula</taxon>
    </lineage>
</organism>
<dbReference type="Proteomes" id="UP000318053">
    <property type="component" value="Unassembled WGS sequence"/>
</dbReference>
<name>A0A5C5WLI5_9BACT</name>